<reference evidence="3" key="1">
    <citation type="journal article" date="2019" name="Int. J. Syst. Evol. Microbiol.">
        <title>The Global Catalogue of Microorganisms (GCM) 10K type strain sequencing project: providing services to taxonomists for standard genome sequencing and annotation.</title>
        <authorList>
            <consortium name="The Broad Institute Genomics Platform"/>
            <consortium name="The Broad Institute Genome Sequencing Center for Infectious Disease"/>
            <person name="Wu L."/>
            <person name="Ma J."/>
        </authorList>
    </citation>
    <scope>NUCLEOTIDE SEQUENCE [LARGE SCALE GENOMIC DNA]</scope>
    <source>
        <strain evidence="3">JCM 14303</strain>
    </source>
</reference>
<proteinExistence type="predicted"/>
<feature type="compositionally biased region" description="Basic and acidic residues" evidence="1">
    <location>
        <begin position="70"/>
        <end position="81"/>
    </location>
</feature>
<evidence type="ECO:0000313" key="2">
    <source>
        <dbReference type="EMBL" id="GAA1520305.1"/>
    </source>
</evidence>
<dbReference type="EMBL" id="BAAANC010000001">
    <property type="protein sequence ID" value="GAA1520305.1"/>
    <property type="molecule type" value="Genomic_DNA"/>
</dbReference>
<feature type="region of interest" description="Disordered" evidence="1">
    <location>
        <begin position="18"/>
        <end position="81"/>
    </location>
</feature>
<organism evidence="2 3">
    <name type="scientific">Kribbella lupini</name>
    <dbReference type="NCBI Taxonomy" id="291602"/>
    <lineage>
        <taxon>Bacteria</taxon>
        <taxon>Bacillati</taxon>
        <taxon>Actinomycetota</taxon>
        <taxon>Actinomycetes</taxon>
        <taxon>Propionibacteriales</taxon>
        <taxon>Kribbellaceae</taxon>
        <taxon>Kribbella</taxon>
    </lineage>
</organism>
<dbReference type="Proteomes" id="UP001500363">
    <property type="component" value="Unassembled WGS sequence"/>
</dbReference>
<protein>
    <submittedName>
        <fullName evidence="2">Uncharacterized protein</fullName>
    </submittedName>
</protein>
<accession>A0ABP4LBL5</accession>
<sequence>MSVMDRLKDWWTAHRVNEGDAPAEGGVAMTRDTGGVPDGGTESTTGTGPNETFVGRTAGVDEGYAGETGAEARAEEERRNG</sequence>
<keyword evidence="3" id="KW-1185">Reference proteome</keyword>
<evidence type="ECO:0000313" key="3">
    <source>
        <dbReference type="Proteomes" id="UP001500363"/>
    </source>
</evidence>
<gene>
    <name evidence="2" type="ORF">GCM10009741_21210</name>
</gene>
<name>A0ABP4LBL5_9ACTN</name>
<evidence type="ECO:0000256" key="1">
    <source>
        <dbReference type="SAM" id="MobiDB-lite"/>
    </source>
</evidence>
<dbReference type="RefSeq" id="WP_344172523.1">
    <property type="nucleotide sequence ID" value="NZ_BAAANC010000001.1"/>
</dbReference>
<feature type="compositionally biased region" description="Polar residues" evidence="1">
    <location>
        <begin position="41"/>
        <end position="50"/>
    </location>
</feature>
<comment type="caution">
    <text evidence="2">The sequence shown here is derived from an EMBL/GenBank/DDBJ whole genome shotgun (WGS) entry which is preliminary data.</text>
</comment>